<name>A0ABR5AKZ3_9BACL</name>
<dbReference type="SUPFAM" id="SSF46689">
    <property type="entry name" value="Homeodomain-like"/>
    <property type="match status" value="1"/>
</dbReference>
<comment type="caution">
    <text evidence="4">The sequence shown here is derived from an EMBL/GenBank/DDBJ whole genome shotgun (WGS) entry which is preliminary data.</text>
</comment>
<dbReference type="InterPro" id="IPR001647">
    <property type="entry name" value="HTH_TetR"/>
</dbReference>
<dbReference type="PROSITE" id="PS50977">
    <property type="entry name" value="HTH_TETR_2"/>
    <property type="match status" value="1"/>
</dbReference>
<feature type="DNA-binding region" description="H-T-H motif" evidence="2">
    <location>
        <begin position="33"/>
        <end position="52"/>
    </location>
</feature>
<dbReference type="Gene3D" id="1.10.357.10">
    <property type="entry name" value="Tetracycline Repressor, domain 2"/>
    <property type="match status" value="1"/>
</dbReference>
<dbReference type="Pfam" id="PF01593">
    <property type="entry name" value="Amino_oxidase"/>
    <property type="match status" value="1"/>
</dbReference>
<dbReference type="PANTHER" id="PTHR42923">
    <property type="entry name" value="PROTOPORPHYRINOGEN OXIDASE"/>
    <property type="match status" value="1"/>
</dbReference>
<gene>
    <name evidence="4" type="ORF">SD70_04795</name>
</gene>
<evidence type="ECO:0000259" key="3">
    <source>
        <dbReference type="PROSITE" id="PS50977"/>
    </source>
</evidence>
<evidence type="ECO:0000256" key="1">
    <source>
        <dbReference type="ARBA" id="ARBA00023125"/>
    </source>
</evidence>
<evidence type="ECO:0000256" key="2">
    <source>
        <dbReference type="PROSITE-ProRule" id="PRU00335"/>
    </source>
</evidence>
<proteinExistence type="predicted"/>
<keyword evidence="5" id="KW-1185">Reference proteome</keyword>
<dbReference type="InterPro" id="IPR050464">
    <property type="entry name" value="Zeta_carotene_desat/Oxidored"/>
</dbReference>
<feature type="domain" description="HTH tetR-type" evidence="3">
    <location>
        <begin position="10"/>
        <end position="70"/>
    </location>
</feature>
<sequence>MGPFMRATTRKKRDTVLETALQMFVERGFEQVSVDDIIARANISKGTFYHYFNSKEDILDEVGGRQRRIIEAWLKQPPSQVTSLESHINRLFIDLASNISRYPKLARSIMFLSLQQGEGGSRRPRELDALAESLLHWLPDERKVELLVTVYAGTLLAWCTHGQEDADLTEMLKSNLGWAWAGLRADQPGSDWEPWRTMKEVTTMKVAIIGGGLAGLTAAAYLSEHPGIEGILFERSPQLGGRAFTYEKAGFTLNYGAHAIYGIDRHTISNLERELGLSFSSKQVDKRRVMYAKHGQLTEAPLDFINLMKTELLSTMQKVRFVGEITAIIANIHQLKNYPTLGDYLAESNADEDVKELWEHLVCSNFFITPEEARKVPGHVISDYYHNLFLSSRPVNYILGSWAVITNQLRQKLAVSGRWEVALQEGVDGIRYADRKFVLQTKTRELEFDRVVFAMPVQQVVKLLKGTAWEPFVAPYEGNTATEVMVYDVGLERVVARPFSYISDMDNKMFITDVSATDHTLVPEGGQLLQGIAYLSDNFEGEQERKAYLEQKTAQMEALFDTHYPGWREAVAVKRVSKKAMVASVKNIASNALLPNRVENVPFYFCGDGCVGKGELAERAFSSARSVAKMILQEAAKVPVGV</sequence>
<dbReference type="Gene3D" id="3.50.50.60">
    <property type="entry name" value="FAD/NAD(P)-binding domain"/>
    <property type="match status" value="1"/>
</dbReference>
<dbReference type="InterPro" id="IPR036188">
    <property type="entry name" value="FAD/NAD-bd_sf"/>
</dbReference>
<evidence type="ECO:0000313" key="4">
    <source>
        <dbReference type="EMBL" id="KIL41702.1"/>
    </source>
</evidence>
<keyword evidence="1 2" id="KW-0238">DNA-binding</keyword>
<protein>
    <submittedName>
        <fullName evidence="4">Amine oxidase</fullName>
    </submittedName>
</protein>
<dbReference type="Gene3D" id="3.90.660.50">
    <property type="match status" value="1"/>
</dbReference>
<dbReference type="Pfam" id="PF00440">
    <property type="entry name" value="TetR_N"/>
    <property type="match status" value="1"/>
</dbReference>
<dbReference type="PRINTS" id="PR00455">
    <property type="entry name" value="HTHTETR"/>
</dbReference>
<reference evidence="4 5" key="1">
    <citation type="submission" date="2014-12" db="EMBL/GenBank/DDBJ databases">
        <title>Draft genome sequence of Paenibacillus kamchatkensis strain B-2647.</title>
        <authorList>
            <person name="Karlyshev A.V."/>
            <person name="Kudryashova E.B."/>
        </authorList>
    </citation>
    <scope>NUCLEOTIDE SEQUENCE [LARGE SCALE GENOMIC DNA]</scope>
    <source>
        <strain evidence="4 5">VKM B-2647</strain>
    </source>
</reference>
<evidence type="ECO:0000313" key="5">
    <source>
        <dbReference type="Proteomes" id="UP000031967"/>
    </source>
</evidence>
<dbReference type="InterPro" id="IPR002937">
    <property type="entry name" value="Amino_oxidase"/>
</dbReference>
<dbReference type="PROSITE" id="PS01081">
    <property type="entry name" value="HTH_TETR_1"/>
    <property type="match status" value="1"/>
</dbReference>
<dbReference type="EMBL" id="JXAK01000006">
    <property type="protein sequence ID" value="KIL41702.1"/>
    <property type="molecule type" value="Genomic_DNA"/>
</dbReference>
<dbReference type="InterPro" id="IPR009057">
    <property type="entry name" value="Homeodomain-like_sf"/>
</dbReference>
<organism evidence="4 5">
    <name type="scientific">Gordoniibacillus kamchatkensis</name>
    <dbReference type="NCBI Taxonomy" id="1590651"/>
    <lineage>
        <taxon>Bacteria</taxon>
        <taxon>Bacillati</taxon>
        <taxon>Bacillota</taxon>
        <taxon>Bacilli</taxon>
        <taxon>Bacillales</taxon>
        <taxon>Paenibacillaceae</taxon>
        <taxon>Gordoniibacillus</taxon>
    </lineage>
</organism>
<dbReference type="Proteomes" id="UP000031967">
    <property type="component" value="Unassembled WGS sequence"/>
</dbReference>
<dbReference type="RefSeq" id="WP_041046172.1">
    <property type="nucleotide sequence ID" value="NZ_JXAK01000006.1"/>
</dbReference>
<dbReference type="SUPFAM" id="SSF51905">
    <property type="entry name" value="FAD/NAD(P)-binding domain"/>
    <property type="match status" value="1"/>
</dbReference>
<dbReference type="InterPro" id="IPR023772">
    <property type="entry name" value="DNA-bd_HTH_TetR-type_CS"/>
</dbReference>
<accession>A0ABR5AKZ3</accession>